<organism evidence="2 3">
    <name type="scientific">Chlamydomonas reinhardtii</name>
    <name type="common">Chlamydomonas smithii</name>
    <dbReference type="NCBI Taxonomy" id="3055"/>
    <lineage>
        <taxon>Eukaryota</taxon>
        <taxon>Viridiplantae</taxon>
        <taxon>Chlorophyta</taxon>
        <taxon>core chlorophytes</taxon>
        <taxon>Chlorophyceae</taxon>
        <taxon>CS clade</taxon>
        <taxon>Chlamydomonadales</taxon>
        <taxon>Chlamydomonadaceae</taxon>
        <taxon>Chlamydomonas</taxon>
    </lineage>
</organism>
<proteinExistence type="predicted"/>
<evidence type="ECO:0000256" key="1">
    <source>
        <dbReference type="SAM" id="Phobius"/>
    </source>
</evidence>
<protein>
    <submittedName>
        <fullName evidence="2">Uncharacterized protein</fullName>
    </submittedName>
</protein>
<dbReference type="KEGG" id="cre:CHLRE_14g620233v5"/>
<evidence type="ECO:0000313" key="3">
    <source>
        <dbReference type="Proteomes" id="UP000006906"/>
    </source>
</evidence>
<dbReference type="RefSeq" id="XP_042916843.1">
    <property type="nucleotide sequence ID" value="XM_043070171.1"/>
</dbReference>
<keyword evidence="1" id="KW-0812">Transmembrane</keyword>
<dbReference type="Proteomes" id="UP000006906">
    <property type="component" value="Chromosome 14"/>
</dbReference>
<sequence>MEYGPVAEAYSAALPCTYPARGLALIAIGEPLGSMVNGCVVPVPSSLPTVLMISWILAAAFPAAASTLINAIMWYASAEVILTSAGPRSTPGASMVPAPA</sequence>
<dbReference type="AlphaFoldDB" id="A0A2K3CXW9"/>
<dbReference type="Gramene" id="PNW73138">
    <property type="protein sequence ID" value="PNW73138"/>
    <property type="gene ID" value="CHLRE_14g620233v5"/>
</dbReference>
<dbReference type="GeneID" id="66056238"/>
<keyword evidence="3" id="KW-1185">Reference proteome</keyword>
<evidence type="ECO:0000313" key="2">
    <source>
        <dbReference type="EMBL" id="PNW73138.1"/>
    </source>
</evidence>
<keyword evidence="1" id="KW-1133">Transmembrane helix</keyword>
<keyword evidence="1" id="KW-0472">Membrane</keyword>
<gene>
    <name evidence="2" type="ORF">CHLRE_14g620233v5</name>
</gene>
<dbReference type="EMBL" id="CM008975">
    <property type="protein sequence ID" value="PNW73138.1"/>
    <property type="molecule type" value="Genomic_DNA"/>
</dbReference>
<accession>A0A2K3CXW9</accession>
<reference evidence="2 3" key="1">
    <citation type="journal article" date="2007" name="Science">
        <title>The Chlamydomonas genome reveals the evolution of key animal and plant functions.</title>
        <authorList>
            <person name="Merchant S.S."/>
            <person name="Prochnik S.E."/>
            <person name="Vallon O."/>
            <person name="Harris E.H."/>
            <person name="Karpowicz S.J."/>
            <person name="Witman G.B."/>
            <person name="Terry A."/>
            <person name="Salamov A."/>
            <person name="Fritz-Laylin L.K."/>
            <person name="Marechal-Drouard L."/>
            <person name="Marshall W.F."/>
            <person name="Qu L.H."/>
            <person name="Nelson D.R."/>
            <person name="Sanderfoot A.A."/>
            <person name="Spalding M.H."/>
            <person name="Kapitonov V.V."/>
            <person name="Ren Q."/>
            <person name="Ferris P."/>
            <person name="Lindquist E."/>
            <person name="Shapiro H."/>
            <person name="Lucas S.M."/>
            <person name="Grimwood J."/>
            <person name="Schmutz J."/>
            <person name="Cardol P."/>
            <person name="Cerutti H."/>
            <person name="Chanfreau G."/>
            <person name="Chen C.L."/>
            <person name="Cognat V."/>
            <person name="Croft M.T."/>
            <person name="Dent R."/>
            <person name="Dutcher S."/>
            <person name="Fernandez E."/>
            <person name="Fukuzawa H."/>
            <person name="Gonzalez-Ballester D."/>
            <person name="Gonzalez-Halphen D."/>
            <person name="Hallmann A."/>
            <person name="Hanikenne M."/>
            <person name="Hippler M."/>
            <person name="Inwood W."/>
            <person name="Jabbari K."/>
            <person name="Kalanon M."/>
            <person name="Kuras R."/>
            <person name="Lefebvre P.A."/>
            <person name="Lemaire S.D."/>
            <person name="Lobanov A.V."/>
            <person name="Lohr M."/>
            <person name="Manuell A."/>
            <person name="Meier I."/>
            <person name="Mets L."/>
            <person name="Mittag M."/>
            <person name="Mittelmeier T."/>
            <person name="Moroney J.V."/>
            <person name="Moseley J."/>
            <person name="Napoli C."/>
            <person name="Nedelcu A.M."/>
            <person name="Niyogi K."/>
            <person name="Novoselov S.V."/>
            <person name="Paulsen I.T."/>
            <person name="Pazour G."/>
            <person name="Purton S."/>
            <person name="Ral J.P."/>
            <person name="Riano-Pachon D.M."/>
            <person name="Riekhof W."/>
            <person name="Rymarquis L."/>
            <person name="Schroda M."/>
            <person name="Stern D."/>
            <person name="Umen J."/>
            <person name="Willows R."/>
            <person name="Wilson N."/>
            <person name="Zimmer S.L."/>
            <person name="Allmer J."/>
            <person name="Balk J."/>
            <person name="Bisova K."/>
            <person name="Chen C.J."/>
            <person name="Elias M."/>
            <person name="Gendler K."/>
            <person name="Hauser C."/>
            <person name="Lamb M.R."/>
            <person name="Ledford H."/>
            <person name="Long J.C."/>
            <person name="Minagawa J."/>
            <person name="Page M.D."/>
            <person name="Pan J."/>
            <person name="Pootakham W."/>
            <person name="Roje S."/>
            <person name="Rose A."/>
            <person name="Stahlberg E."/>
            <person name="Terauchi A.M."/>
            <person name="Yang P."/>
            <person name="Ball S."/>
            <person name="Bowler C."/>
            <person name="Dieckmann C.L."/>
            <person name="Gladyshev V.N."/>
            <person name="Green P."/>
            <person name="Jorgensen R."/>
            <person name="Mayfield S."/>
            <person name="Mueller-Roeber B."/>
            <person name="Rajamani S."/>
            <person name="Sayre R.T."/>
            <person name="Brokstein P."/>
            <person name="Dubchak I."/>
            <person name="Goodstein D."/>
            <person name="Hornick L."/>
            <person name="Huang Y.W."/>
            <person name="Jhaveri J."/>
            <person name="Luo Y."/>
            <person name="Martinez D."/>
            <person name="Ngau W.C."/>
            <person name="Otillar B."/>
            <person name="Poliakov A."/>
            <person name="Porter A."/>
            <person name="Szajkowski L."/>
            <person name="Werner G."/>
            <person name="Zhou K."/>
            <person name="Grigoriev I.V."/>
            <person name="Rokhsar D.S."/>
            <person name="Grossman A.R."/>
        </authorList>
    </citation>
    <scope>NUCLEOTIDE SEQUENCE [LARGE SCALE GENOMIC DNA]</scope>
    <source>
        <strain evidence="3">CC-503</strain>
    </source>
</reference>
<feature type="transmembrane region" description="Helical" evidence="1">
    <location>
        <begin position="52"/>
        <end position="76"/>
    </location>
</feature>
<name>A0A2K3CXW9_CHLRE</name>
<dbReference type="InParanoid" id="A0A2K3CXW9"/>